<feature type="region of interest" description="Disordered" evidence="5">
    <location>
        <begin position="293"/>
        <end position="344"/>
    </location>
</feature>
<evidence type="ECO:0000313" key="9">
    <source>
        <dbReference type="Proteomes" id="UP000243217"/>
    </source>
</evidence>
<keyword evidence="2 6" id="KW-0812">Transmembrane</keyword>
<feature type="transmembrane region" description="Helical" evidence="6">
    <location>
        <begin position="41"/>
        <end position="58"/>
    </location>
</feature>
<reference evidence="8 9" key="1">
    <citation type="journal article" date="2014" name="Genome Biol. Evol.">
        <title>The secreted proteins of Achlya hypogyna and Thraustotheca clavata identify the ancestral oomycete secretome and reveal gene acquisitions by horizontal gene transfer.</title>
        <authorList>
            <person name="Misner I."/>
            <person name="Blouin N."/>
            <person name="Leonard G."/>
            <person name="Richards T.A."/>
            <person name="Lane C.E."/>
        </authorList>
    </citation>
    <scope>NUCLEOTIDE SEQUENCE [LARGE SCALE GENOMIC DNA]</scope>
    <source>
        <strain evidence="8 9">ATCC 34112</strain>
    </source>
</reference>
<sequence length="344" mass="37271">MSADWVKPSVNLQLSPNQSCIIISSLQHEHTQPSLVGQARITIFFLLVATLGVLSSSYPTPNNLLFAISGSKLGFTAGRGYLTYICYYTLPLRSQSFSFLTSNFEPSSSEVKEVNNIETPAPEHISSISYGNLDKDNKNNCDEQLDAYKAPGAYLKASLLRIAIIGICVIIAVIWRDKLNPLVNFIGASANATVNMIFPILFCLKAFWTTISKFIKAGGILCILIALFLGIYVAIQTGKYLFTPTKSTKLASGSSRRSRRGPRVVPSPGLGVAEHGGHCQRLRAMGRLRRHVPPKDAAPTQVAGRASQVQVHAQLHPSGTEHASSAVAADPRTTALVQPVSPRR</sequence>
<dbReference type="Pfam" id="PF01490">
    <property type="entry name" value="Aa_trans"/>
    <property type="match status" value="1"/>
</dbReference>
<feature type="transmembrane region" description="Helical" evidence="6">
    <location>
        <begin position="214"/>
        <end position="235"/>
    </location>
</feature>
<accession>A0A1W0A0R9</accession>
<feature type="transmembrane region" description="Helical" evidence="6">
    <location>
        <begin position="158"/>
        <end position="176"/>
    </location>
</feature>
<keyword evidence="3 6" id="KW-1133">Transmembrane helix</keyword>
<feature type="transmembrane region" description="Helical" evidence="6">
    <location>
        <begin position="182"/>
        <end position="202"/>
    </location>
</feature>
<keyword evidence="9" id="KW-1185">Reference proteome</keyword>
<comment type="caution">
    <text evidence="8">The sequence shown here is derived from an EMBL/GenBank/DDBJ whole genome shotgun (WGS) entry which is preliminary data.</text>
</comment>
<evidence type="ECO:0000259" key="7">
    <source>
        <dbReference type="Pfam" id="PF01490"/>
    </source>
</evidence>
<keyword evidence="4 6" id="KW-0472">Membrane</keyword>
<evidence type="ECO:0000313" key="8">
    <source>
        <dbReference type="EMBL" id="OQS03858.1"/>
    </source>
</evidence>
<evidence type="ECO:0000256" key="2">
    <source>
        <dbReference type="ARBA" id="ARBA00022692"/>
    </source>
</evidence>
<organism evidence="8 9">
    <name type="scientific">Thraustotheca clavata</name>
    <dbReference type="NCBI Taxonomy" id="74557"/>
    <lineage>
        <taxon>Eukaryota</taxon>
        <taxon>Sar</taxon>
        <taxon>Stramenopiles</taxon>
        <taxon>Oomycota</taxon>
        <taxon>Saprolegniomycetes</taxon>
        <taxon>Saprolegniales</taxon>
        <taxon>Achlyaceae</taxon>
        <taxon>Thraustotheca</taxon>
    </lineage>
</organism>
<comment type="subcellular location">
    <subcellularLocation>
        <location evidence="1">Membrane</location>
    </subcellularLocation>
</comment>
<proteinExistence type="predicted"/>
<evidence type="ECO:0000256" key="1">
    <source>
        <dbReference type="ARBA" id="ARBA00004370"/>
    </source>
</evidence>
<dbReference type="InterPro" id="IPR013057">
    <property type="entry name" value="AA_transpt_TM"/>
</dbReference>
<dbReference type="Proteomes" id="UP000243217">
    <property type="component" value="Unassembled WGS sequence"/>
</dbReference>
<evidence type="ECO:0000256" key="3">
    <source>
        <dbReference type="ARBA" id="ARBA00022989"/>
    </source>
</evidence>
<feature type="domain" description="Amino acid transporter transmembrane" evidence="7">
    <location>
        <begin position="155"/>
        <end position="235"/>
    </location>
</feature>
<feature type="region of interest" description="Disordered" evidence="5">
    <location>
        <begin position="249"/>
        <end position="272"/>
    </location>
</feature>
<name>A0A1W0A0R9_9STRA</name>
<dbReference type="EMBL" id="JNBS01000746">
    <property type="protein sequence ID" value="OQS03858.1"/>
    <property type="molecule type" value="Genomic_DNA"/>
</dbReference>
<dbReference type="AlphaFoldDB" id="A0A1W0A0R9"/>
<evidence type="ECO:0000256" key="5">
    <source>
        <dbReference type="SAM" id="MobiDB-lite"/>
    </source>
</evidence>
<evidence type="ECO:0000256" key="4">
    <source>
        <dbReference type="ARBA" id="ARBA00023136"/>
    </source>
</evidence>
<gene>
    <name evidence="8" type="ORF">THRCLA_03856</name>
</gene>
<dbReference type="GO" id="GO:0016020">
    <property type="term" value="C:membrane"/>
    <property type="evidence" value="ECO:0007669"/>
    <property type="project" value="UniProtKB-SubCell"/>
</dbReference>
<evidence type="ECO:0000256" key="6">
    <source>
        <dbReference type="SAM" id="Phobius"/>
    </source>
</evidence>
<protein>
    <recommendedName>
        <fullName evidence="7">Amino acid transporter transmembrane domain-containing protein</fullName>
    </recommendedName>
</protein>